<feature type="compositionally biased region" description="Basic residues" evidence="1">
    <location>
        <begin position="134"/>
        <end position="145"/>
    </location>
</feature>
<feature type="compositionally biased region" description="Basic and acidic residues" evidence="1">
    <location>
        <begin position="286"/>
        <end position="304"/>
    </location>
</feature>
<feature type="compositionally biased region" description="Low complexity" evidence="1">
    <location>
        <begin position="83"/>
        <end position="114"/>
    </location>
</feature>
<dbReference type="Proteomes" id="UP001189429">
    <property type="component" value="Unassembled WGS sequence"/>
</dbReference>
<evidence type="ECO:0000313" key="2">
    <source>
        <dbReference type="EMBL" id="CAK0884288.1"/>
    </source>
</evidence>
<feature type="region of interest" description="Disordered" evidence="1">
    <location>
        <begin position="1"/>
        <end position="196"/>
    </location>
</feature>
<accession>A0ABN9WGF6</accession>
<feature type="non-terminal residue" evidence="2">
    <location>
        <position position="1"/>
    </location>
</feature>
<feature type="compositionally biased region" description="Basic residues" evidence="1">
    <location>
        <begin position="241"/>
        <end position="250"/>
    </location>
</feature>
<organism evidence="2 3">
    <name type="scientific">Prorocentrum cordatum</name>
    <dbReference type="NCBI Taxonomy" id="2364126"/>
    <lineage>
        <taxon>Eukaryota</taxon>
        <taxon>Sar</taxon>
        <taxon>Alveolata</taxon>
        <taxon>Dinophyceae</taxon>
        <taxon>Prorocentrales</taxon>
        <taxon>Prorocentraceae</taxon>
        <taxon>Prorocentrum</taxon>
    </lineage>
</organism>
<evidence type="ECO:0000256" key="1">
    <source>
        <dbReference type="SAM" id="MobiDB-lite"/>
    </source>
</evidence>
<feature type="region of interest" description="Disordered" evidence="1">
    <location>
        <begin position="231"/>
        <end position="310"/>
    </location>
</feature>
<feature type="compositionally biased region" description="Basic residues" evidence="1">
    <location>
        <begin position="60"/>
        <end position="77"/>
    </location>
</feature>
<feature type="compositionally biased region" description="Basic residues" evidence="1">
    <location>
        <begin position="18"/>
        <end position="27"/>
    </location>
</feature>
<protein>
    <submittedName>
        <fullName evidence="2">Uncharacterized protein</fullName>
    </submittedName>
</protein>
<sequence>MEIGVGGGGVAWVQVRGRAPHPSRRARGAGDGPGESDERPPTSAVACASGPGQAGVPHAGARRVRRRPPPLRHRGGRRGGGADAAQGPARRGSGGWRLRLAAAARARAPGPRAGWARRRHAGRVQPGPQERARLARRRGPRRRRPGLGGAEGTPDTVQLRRLLWRGGAAPRGPGGAAGRRQMGGPDLGAGGGAPGRDLGYVVRVSEELGGPAQDEQEATVEYFTVGSDGSSLEPAAVFHRGSSHHEHHHGHHDEHAHSRHSKAAPADEDGPPRHRHGRAAHRHERGGRARHEDQLPQGEPERRGQTTCRV</sequence>
<name>A0ABN9WGF6_9DINO</name>
<feature type="compositionally biased region" description="Gly residues" evidence="1">
    <location>
        <begin position="1"/>
        <end position="10"/>
    </location>
</feature>
<comment type="caution">
    <text evidence="2">The sequence shown here is derived from an EMBL/GenBank/DDBJ whole genome shotgun (WGS) entry which is preliminary data.</text>
</comment>
<feature type="compositionally biased region" description="Basic residues" evidence="1">
    <location>
        <begin position="273"/>
        <end position="285"/>
    </location>
</feature>
<keyword evidence="3" id="KW-1185">Reference proteome</keyword>
<feature type="non-terminal residue" evidence="2">
    <location>
        <position position="310"/>
    </location>
</feature>
<proteinExistence type="predicted"/>
<gene>
    <name evidence="2" type="ORF">PCOR1329_LOCUS66268</name>
</gene>
<dbReference type="EMBL" id="CAUYUJ010018526">
    <property type="protein sequence ID" value="CAK0884288.1"/>
    <property type="molecule type" value="Genomic_DNA"/>
</dbReference>
<feature type="compositionally biased region" description="Gly residues" evidence="1">
    <location>
        <begin position="185"/>
        <end position="194"/>
    </location>
</feature>
<reference evidence="2" key="1">
    <citation type="submission" date="2023-10" db="EMBL/GenBank/DDBJ databases">
        <authorList>
            <person name="Chen Y."/>
            <person name="Shah S."/>
            <person name="Dougan E. K."/>
            <person name="Thang M."/>
            <person name="Chan C."/>
        </authorList>
    </citation>
    <scope>NUCLEOTIDE SEQUENCE [LARGE SCALE GENOMIC DNA]</scope>
</reference>
<evidence type="ECO:0000313" key="3">
    <source>
        <dbReference type="Proteomes" id="UP001189429"/>
    </source>
</evidence>